<dbReference type="PROSITE" id="PS00073">
    <property type="entry name" value="ACYL_COA_DH_2"/>
    <property type="match status" value="1"/>
</dbReference>
<evidence type="ECO:0000256" key="3">
    <source>
        <dbReference type="ARBA" id="ARBA00005198"/>
    </source>
</evidence>
<comment type="catalytic activity">
    <reaction evidence="23">
        <text>tetracosanoyl-CoA + oxidized [electron-transfer flavoprotein] + H(+) = (2E)-tetracosenoyl-CoA + reduced [electron-transfer flavoprotein]</text>
        <dbReference type="Rhea" id="RHEA:47232"/>
        <dbReference type="Rhea" id="RHEA-COMP:10685"/>
        <dbReference type="Rhea" id="RHEA-COMP:10686"/>
        <dbReference type="ChEBI" id="CHEBI:15378"/>
        <dbReference type="ChEBI" id="CHEBI:57692"/>
        <dbReference type="ChEBI" id="CHEBI:58307"/>
        <dbReference type="ChEBI" id="CHEBI:65052"/>
        <dbReference type="ChEBI" id="CHEBI:74693"/>
    </reaction>
    <physiologicalReaction direction="left-to-right" evidence="23">
        <dbReference type="Rhea" id="RHEA:47233"/>
    </physiologicalReaction>
</comment>
<evidence type="ECO:0000256" key="7">
    <source>
        <dbReference type="ARBA" id="ARBA00022792"/>
    </source>
</evidence>
<keyword evidence="16" id="KW-0472">Membrane</keyword>
<dbReference type="Gene3D" id="1.10.540.10">
    <property type="entry name" value="Acyl-CoA dehydrogenase/oxidase, N-terminal domain"/>
    <property type="match status" value="1"/>
</dbReference>
<comment type="pathway">
    <text evidence="3">Lipid metabolism; mitochondrial fatty acid beta-oxidation.</text>
</comment>
<evidence type="ECO:0000256" key="24">
    <source>
        <dbReference type="ARBA" id="ARBA00049038"/>
    </source>
</evidence>
<name>A0A8C4WY56_EPTBU</name>
<organism evidence="34 35">
    <name type="scientific">Eptatretus burgeri</name>
    <name type="common">Inshore hagfish</name>
    <dbReference type="NCBI Taxonomy" id="7764"/>
    <lineage>
        <taxon>Eukaryota</taxon>
        <taxon>Metazoa</taxon>
        <taxon>Chordata</taxon>
        <taxon>Craniata</taxon>
        <taxon>Vertebrata</taxon>
        <taxon>Cyclostomata</taxon>
        <taxon>Myxini</taxon>
        <taxon>Myxiniformes</taxon>
        <taxon>Myxinidae</taxon>
        <taxon>Eptatretinae</taxon>
        <taxon>Eptatretus</taxon>
    </lineage>
</organism>
<keyword evidence="7" id="KW-0999">Mitochondrion inner membrane</keyword>
<comment type="subunit">
    <text evidence="20">Homodimer. Homodimerizes after import into the mitochondrion.</text>
</comment>
<dbReference type="GO" id="GO:0050660">
    <property type="term" value="F:flavin adenine dinucleotide binding"/>
    <property type="evidence" value="ECO:0007669"/>
    <property type="project" value="InterPro"/>
</dbReference>
<comment type="function">
    <text evidence="19">Very long-chain specific acyl-CoA dehydrogenase is one of the acyl-CoA dehydrogenases that catalyze the first step of mitochondrial fatty acid beta-oxidation, an aerobic process breaking down fatty acids into acetyl-CoA and allowing the production of energy from fats. The first step of fatty acid beta-oxidation consists in the removal of one hydrogen from C-2 and C-3 of the straight-chain fatty acyl-CoA thioester, resulting in the formation of trans-2-enoyl-CoA. Among the different mitochondrial acyl-CoA dehydrogenases, very long-chain specific acyl-CoA dehydrogenase acts specifically on acyl-CoAs with saturated 12 to 24 carbons long primary chains.</text>
</comment>
<evidence type="ECO:0000259" key="32">
    <source>
        <dbReference type="Pfam" id="PF02771"/>
    </source>
</evidence>
<evidence type="ECO:0000259" key="31">
    <source>
        <dbReference type="Pfam" id="PF02770"/>
    </source>
</evidence>
<evidence type="ECO:0000256" key="25">
    <source>
        <dbReference type="ARBA" id="ARBA00049050"/>
    </source>
</evidence>
<reference evidence="34" key="1">
    <citation type="submission" date="2025-08" db="UniProtKB">
        <authorList>
            <consortium name="Ensembl"/>
        </authorList>
    </citation>
    <scope>IDENTIFICATION</scope>
</reference>
<keyword evidence="14" id="KW-0443">Lipid metabolism</keyword>
<dbReference type="Pfam" id="PF00441">
    <property type="entry name" value="Acyl-CoA_dh_1"/>
    <property type="match status" value="1"/>
</dbReference>
<keyword evidence="5" id="KW-0597">Phosphoprotein</keyword>
<dbReference type="Gene3D" id="2.40.110.10">
    <property type="entry name" value="Butyryl-CoA Dehydrogenase, subunit A, domain 2"/>
    <property type="match status" value="1"/>
</dbReference>
<evidence type="ECO:0000256" key="15">
    <source>
        <dbReference type="ARBA" id="ARBA00023128"/>
    </source>
</evidence>
<dbReference type="PANTHER" id="PTHR43884:SF11">
    <property type="entry name" value="VERY LONG-CHAIN SPECIFIC ACYL-COA DEHYDROGENASE, MITOCHONDRIAL"/>
    <property type="match status" value="1"/>
</dbReference>
<dbReference type="GO" id="GO:0000062">
    <property type="term" value="F:fatty-acyl-CoA binding"/>
    <property type="evidence" value="ECO:0007669"/>
    <property type="project" value="TreeGrafter"/>
</dbReference>
<comment type="catalytic activity">
    <reaction evidence="21">
        <text>dodecanoyl-CoA + oxidized [electron-transfer flavoprotein] + H(+) = (2E)-dodecenoyl-CoA + reduced [electron-transfer flavoprotein]</text>
        <dbReference type="Rhea" id="RHEA:47296"/>
        <dbReference type="Rhea" id="RHEA-COMP:10685"/>
        <dbReference type="Rhea" id="RHEA-COMP:10686"/>
        <dbReference type="ChEBI" id="CHEBI:15378"/>
        <dbReference type="ChEBI" id="CHEBI:57330"/>
        <dbReference type="ChEBI" id="CHEBI:57375"/>
        <dbReference type="ChEBI" id="CHEBI:57692"/>
        <dbReference type="ChEBI" id="CHEBI:58307"/>
    </reaction>
    <physiologicalReaction direction="left-to-right" evidence="21">
        <dbReference type="Rhea" id="RHEA:47297"/>
    </physiologicalReaction>
</comment>
<evidence type="ECO:0000256" key="27">
    <source>
        <dbReference type="ARBA" id="ARBA00049224"/>
    </source>
</evidence>
<evidence type="ECO:0000256" key="14">
    <source>
        <dbReference type="ARBA" id="ARBA00023098"/>
    </source>
</evidence>
<dbReference type="Ensembl" id="ENSEBUT00000020009.1">
    <property type="protein sequence ID" value="ENSEBUP00000019433.1"/>
    <property type="gene ID" value="ENSEBUG00000012085.1"/>
</dbReference>
<keyword evidence="9 28" id="KW-0274">FAD</keyword>
<evidence type="ECO:0000256" key="11">
    <source>
        <dbReference type="ARBA" id="ARBA00022946"/>
    </source>
</evidence>
<evidence type="ECO:0000256" key="21">
    <source>
        <dbReference type="ARBA" id="ARBA00047893"/>
    </source>
</evidence>
<comment type="catalytic activity">
    <reaction evidence="27">
        <text>octadecanoyl-CoA + oxidized [electron-transfer flavoprotein] + H(+) = (2E)-octadecenoyl-CoA + reduced [electron-transfer flavoprotein]</text>
        <dbReference type="Rhea" id="RHEA:47240"/>
        <dbReference type="Rhea" id="RHEA-COMP:10685"/>
        <dbReference type="Rhea" id="RHEA-COMP:10686"/>
        <dbReference type="ChEBI" id="CHEBI:15378"/>
        <dbReference type="ChEBI" id="CHEBI:57394"/>
        <dbReference type="ChEBI" id="CHEBI:57692"/>
        <dbReference type="ChEBI" id="CHEBI:58307"/>
        <dbReference type="ChEBI" id="CHEBI:71412"/>
    </reaction>
    <physiologicalReaction direction="left-to-right" evidence="27">
        <dbReference type="Rhea" id="RHEA:47241"/>
    </physiologicalReaction>
</comment>
<evidence type="ECO:0000256" key="22">
    <source>
        <dbReference type="ARBA" id="ARBA00047916"/>
    </source>
</evidence>
<evidence type="ECO:0000256" key="6">
    <source>
        <dbReference type="ARBA" id="ARBA00022630"/>
    </source>
</evidence>
<dbReference type="CDD" id="cd01161">
    <property type="entry name" value="VLCAD"/>
    <property type="match status" value="1"/>
</dbReference>
<keyword evidence="8" id="KW-0702">S-nitrosylation</keyword>
<dbReference type="InterPro" id="IPR046373">
    <property type="entry name" value="Acyl-CoA_Oxase/DH_mid-dom_sf"/>
</dbReference>
<dbReference type="FunFam" id="1.10.540.10:FF:000001">
    <property type="entry name" value="Very long-chain-specific acyl-CoA dehydrogenase, mitochondrial"/>
    <property type="match status" value="1"/>
</dbReference>
<feature type="domain" description="ACAD9/ACADV-like C-terminal" evidence="33">
    <location>
        <begin position="475"/>
        <end position="593"/>
    </location>
</feature>
<dbReference type="SUPFAM" id="SSF56645">
    <property type="entry name" value="Acyl-CoA dehydrogenase NM domain-like"/>
    <property type="match status" value="1"/>
</dbReference>
<comment type="cofactor">
    <cofactor evidence="1 28">
        <name>FAD</name>
        <dbReference type="ChEBI" id="CHEBI:57692"/>
    </cofactor>
</comment>
<dbReference type="FunFam" id="1.20.140.10:FF:000008">
    <property type="entry name" value="acyl-CoA dehydrogenase family member 9, mitochondrial"/>
    <property type="match status" value="1"/>
</dbReference>
<dbReference type="GO" id="GO:0006631">
    <property type="term" value="P:fatty acid metabolic process"/>
    <property type="evidence" value="ECO:0007669"/>
    <property type="project" value="UniProtKB-KW"/>
</dbReference>
<keyword evidence="6 28" id="KW-0285">Flavoprotein</keyword>
<dbReference type="GO" id="GO:0017099">
    <property type="term" value="F:very-long-chain fatty acyl-CoA dehydrogenase activity"/>
    <property type="evidence" value="ECO:0007669"/>
    <property type="project" value="UniProtKB-EC"/>
</dbReference>
<dbReference type="GeneTree" id="ENSGT00940000158535"/>
<comment type="catalytic activity">
    <reaction evidence="22">
        <text>oxidized [electron-transfer flavoprotein] + hexadecanoyl-CoA + H(+) = (2E)-hexadecenoyl-CoA + reduced [electron-transfer flavoprotein]</text>
        <dbReference type="Rhea" id="RHEA:43448"/>
        <dbReference type="Rhea" id="RHEA-COMP:10685"/>
        <dbReference type="Rhea" id="RHEA-COMP:10686"/>
        <dbReference type="ChEBI" id="CHEBI:15378"/>
        <dbReference type="ChEBI" id="CHEBI:57379"/>
        <dbReference type="ChEBI" id="CHEBI:57692"/>
        <dbReference type="ChEBI" id="CHEBI:58307"/>
        <dbReference type="ChEBI" id="CHEBI:61526"/>
    </reaction>
    <physiologicalReaction direction="left-to-right" evidence="22">
        <dbReference type="Rhea" id="RHEA:43449"/>
    </physiologicalReaction>
</comment>
<dbReference type="PANTHER" id="PTHR43884">
    <property type="entry name" value="ACYL-COA DEHYDROGENASE"/>
    <property type="match status" value="1"/>
</dbReference>
<evidence type="ECO:0000256" key="29">
    <source>
        <dbReference type="SAM" id="MobiDB-lite"/>
    </source>
</evidence>
<reference evidence="34" key="2">
    <citation type="submission" date="2025-09" db="UniProtKB">
        <authorList>
            <consortium name="Ensembl"/>
        </authorList>
    </citation>
    <scope>IDENTIFICATION</scope>
</reference>
<evidence type="ECO:0000256" key="16">
    <source>
        <dbReference type="ARBA" id="ARBA00023136"/>
    </source>
</evidence>
<evidence type="ECO:0000256" key="13">
    <source>
        <dbReference type="ARBA" id="ARBA00023002"/>
    </source>
</evidence>
<dbReference type="PROSITE" id="PS00072">
    <property type="entry name" value="ACYL_COA_DH_1"/>
    <property type="match status" value="1"/>
</dbReference>
<dbReference type="InterPro" id="IPR009100">
    <property type="entry name" value="AcylCoA_DH/oxidase_NM_dom_sf"/>
</dbReference>
<dbReference type="InterPro" id="IPR006089">
    <property type="entry name" value="Acyl-CoA_DH_CS"/>
</dbReference>
<dbReference type="InterPro" id="IPR013786">
    <property type="entry name" value="AcylCoA_DH/ox_N"/>
</dbReference>
<evidence type="ECO:0000256" key="28">
    <source>
        <dbReference type="RuleBase" id="RU362125"/>
    </source>
</evidence>
<dbReference type="InterPro" id="IPR009075">
    <property type="entry name" value="AcylCo_DH/oxidase_C"/>
</dbReference>
<evidence type="ECO:0000256" key="5">
    <source>
        <dbReference type="ARBA" id="ARBA00022553"/>
    </source>
</evidence>
<evidence type="ECO:0000313" key="35">
    <source>
        <dbReference type="Proteomes" id="UP000694388"/>
    </source>
</evidence>
<keyword evidence="15" id="KW-0496">Mitochondrion</keyword>
<evidence type="ECO:0000259" key="33">
    <source>
        <dbReference type="Pfam" id="PF21343"/>
    </source>
</evidence>
<dbReference type="Gene3D" id="1.20.140.10">
    <property type="entry name" value="Butyryl-CoA Dehydrogenase, subunit A, domain 3"/>
    <property type="match status" value="2"/>
</dbReference>
<dbReference type="EC" id="1.3.8.9" evidence="17"/>
<evidence type="ECO:0000256" key="2">
    <source>
        <dbReference type="ARBA" id="ARBA00004637"/>
    </source>
</evidence>
<comment type="catalytic activity">
    <reaction evidence="26">
        <text>eicosanoyl-CoA + oxidized [electron-transfer flavoprotein] + H(+) = (2E)-eicosenoyl-CoA + reduced [electron-transfer flavoprotein]</text>
        <dbReference type="Rhea" id="RHEA:47236"/>
        <dbReference type="Rhea" id="RHEA-COMP:10685"/>
        <dbReference type="Rhea" id="RHEA-COMP:10686"/>
        <dbReference type="ChEBI" id="CHEBI:15378"/>
        <dbReference type="ChEBI" id="CHEBI:57380"/>
        <dbReference type="ChEBI" id="CHEBI:57692"/>
        <dbReference type="ChEBI" id="CHEBI:58307"/>
        <dbReference type="ChEBI" id="CHEBI:74691"/>
    </reaction>
    <physiologicalReaction direction="left-to-right" evidence="26">
        <dbReference type="Rhea" id="RHEA:47237"/>
    </physiologicalReaction>
</comment>
<feature type="region of interest" description="Disordered" evidence="29">
    <location>
        <begin position="1"/>
        <end position="20"/>
    </location>
</feature>
<comment type="subcellular location">
    <subcellularLocation>
        <location evidence="2">Mitochondrion inner membrane</location>
        <topology evidence="2">Peripheral membrane protein</topology>
    </subcellularLocation>
</comment>
<dbReference type="Pfam" id="PF02770">
    <property type="entry name" value="Acyl-CoA_dh_M"/>
    <property type="match status" value="1"/>
</dbReference>
<dbReference type="InterPro" id="IPR036250">
    <property type="entry name" value="AcylCo_DH-like_C"/>
</dbReference>
<dbReference type="InterPro" id="IPR006091">
    <property type="entry name" value="Acyl-CoA_Oxase/DH_mid-dom"/>
</dbReference>
<comment type="similarity">
    <text evidence="4 28">Belongs to the acyl-CoA dehydrogenase family.</text>
</comment>
<evidence type="ECO:0000313" key="34">
    <source>
        <dbReference type="Ensembl" id="ENSEBUP00000019433.1"/>
    </source>
</evidence>
<proteinExistence type="inferred from homology"/>
<evidence type="ECO:0000256" key="4">
    <source>
        <dbReference type="ARBA" id="ARBA00009347"/>
    </source>
</evidence>
<dbReference type="GO" id="GO:0005743">
    <property type="term" value="C:mitochondrial inner membrane"/>
    <property type="evidence" value="ECO:0007669"/>
    <property type="project" value="UniProtKB-SubCell"/>
</dbReference>
<dbReference type="Pfam" id="PF21343">
    <property type="entry name" value="ACAD9-ACADV_C"/>
    <property type="match status" value="1"/>
</dbReference>
<evidence type="ECO:0000256" key="12">
    <source>
        <dbReference type="ARBA" id="ARBA00022990"/>
    </source>
</evidence>
<dbReference type="Pfam" id="PF02771">
    <property type="entry name" value="Acyl-CoA_dh_N"/>
    <property type="match status" value="1"/>
</dbReference>
<evidence type="ECO:0000256" key="23">
    <source>
        <dbReference type="ARBA" id="ARBA00048086"/>
    </source>
</evidence>
<keyword evidence="13 28" id="KW-0560">Oxidoreductase</keyword>
<keyword evidence="35" id="KW-1185">Reference proteome</keyword>
<dbReference type="FunFam" id="2.40.110.10:FF:000006">
    <property type="entry name" value="very long-chain specific acyl-CoA dehydrogenase, mitochondrial"/>
    <property type="match status" value="1"/>
</dbReference>
<evidence type="ECO:0000256" key="20">
    <source>
        <dbReference type="ARBA" id="ARBA00046812"/>
    </source>
</evidence>
<evidence type="ECO:0000256" key="17">
    <source>
        <dbReference type="ARBA" id="ARBA00039034"/>
    </source>
</evidence>
<dbReference type="InterPro" id="IPR049448">
    <property type="entry name" value="ACAD9/ACADV-like_C"/>
</dbReference>
<dbReference type="InterPro" id="IPR037069">
    <property type="entry name" value="AcylCoA_DH/ox_N_sf"/>
</dbReference>
<feature type="domain" description="Acyl-CoA dehydrogenase/oxidase C-terminal" evidence="30">
    <location>
        <begin position="275"/>
        <end position="421"/>
    </location>
</feature>
<sequence length="602" mass="65178">MPITTAHLKPETSVEEKESTEASSSFAANIFMGRLVTKQVLPYPQALNEEQQQELKELVSPVSRFFKEINNPAANEAAEAVEEGTMAGLREMGAFGLQVPMQYGGLGLRNTQYARLVEEVGAADLAVGIVLGAHQSIGYKAILLYGTEEQKKQYLPRLASGEQMAAFCLTEPASGSDAASIKTYAKPSPCGQYFTLSGNKLWISNGGTAEVFTVFAKTPVPGDKEKISAFIVERGFGGVTSGPPEKKMGIKASNTAEVSFDNVRVPASNLLGELGSGFKVAMNVLNNGRFGMAAALSGTMKSAIACAVEHANNRVQFGRKINEFGAIQEKLARATTMQYATESMAYLLSANMDAGSTDYQIEAAISKVFASEAAWNVVDESLQILGGMGYMQECGMEKMLRDLRIFRIFEGTNDILRLFIALTGMQRAGTHLQGLQKAIRSPFSQPSLLTSELSRRARRRMGLGTGQSLKGKIHPELDEIGKELVGCITTLGSTIEALLMKHGKRIIDQQFHLKCVAEATMDIYAMIAVISRTSRTLELHLPSAQHEKLLCETFCLEASERVVHNLQAATSSRTGLVFRNMALITAALSQHGGTVHSHPISF</sequence>
<protein>
    <recommendedName>
        <fullName evidence="18">Very long-chain specific acyl-CoA dehydrogenase, mitochondrial</fullName>
        <ecNumber evidence="17">1.3.8.9</ecNumber>
    </recommendedName>
</protein>
<dbReference type="AlphaFoldDB" id="A0A8C4WY56"/>
<evidence type="ECO:0000256" key="26">
    <source>
        <dbReference type="ARBA" id="ARBA00049140"/>
    </source>
</evidence>
<feature type="domain" description="Acyl-CoA oxidase/dehydrogenase middle" evidence="31">
    <location>
        <begin position="166"/>
        <end position="263"/>
    </location>
</feature>
<evidence type="ECO:0000256" key="10">
    <source>
        <dbReference type="ARBA" id="ARBA00022832"/>
    </source>
</evidence>
<dbReference type="Proteomes" id="UP000694388">
    <property type="component" value="Unplaced"/>
</dbReference>
<comment type="catalytic activity">
    <reaction evidence="25">
        <text>a very-long-chain 2,3-saturated fatty acyl-CoA + oxidized [electron-transfer flavoprotein] + H(+) = a very-long-chain (2E)-enoyl-CoA + reduced [electron-transfer flavoprotein]</text>
        <dbReference type="Rhea" id="RHEA:19181"/>
        <dbReference type="Rhea" id="RHEA-COMP:10685"/>
        <dbReference type="Rhea" id="RHEA-COMP:10686"/>
        <dbReference type="ChEBI" id="CHEBI:15378"/>
        <dbReference type="ChEBI" id="CHEBI:57692"/>
        <dbReference type="ChEBI" id="CHEBI:58307"/>
        <dbReference type="ChEBI" id="CHEBI:83724"/>
        <dbReference type="ChEBI" id="CHEBI:83728"/>
        <dbReference type="EC" id="1.3.8.9"/>
    </reaction>
    <physiologicalReaction direction="left-to-right" evidence="25">
        <dbReference type="Rhea" id="RHEA:19182"/>
    </physiologicalReaction>
</comment>
<evidence type="ECO:0000256" key="8">
    <source>
        <dbReference type="ARBA" id="ARBA00022799"/>
    </source>
</evidence>
<feature type="compositionally biased region" description="Basic and acidic residues" evidence="29">
    <location>
        <begin position="8"/>
        <end position="20"/>
    </location>
</feature>
<accession>A0A8C4WY56</accession>
<evidence type="ECO:0000256" key="19">
    <source>
        <dbReference type="ARBA" id="ARBA00045422"/>
    </source>
</evidence>
<keyword evidence="11" id="KW-0809">Transit peptide</keyword>
<evidence type="ECO:0000259" key="30">
    <source>
        <dbReference type="Pfam" id="PF00441"/>
    </source>
</evidence>
<keyword evidence="10" id="KW-0276">Fatty acid metabolism</keyword>
<keyword evidence="12" id="KW-0007">Acetylation</keyword>
<dbReference type="SUPFAM" id="SSF47203">
    <property type="entry name" value="Acyl-CoA dehydrogenase C-terminal domain-like"/>
    <property type="match status" value="1"/>
</dbReference>
<evidence type="ECO:0000256" key="9">
    <source>
        <dbReference type="ARBA" id="ARBA00022827"/>
    </source>
</evidence>
<feature type="domain" description="Acyl-CoA dehydrogenase/oxidase N-terminal" evidence="32">
    <location>
        <begin position="53"/>
        <end position="162"/>
    </location>
</feature>
<evidence type="ECO:0000256" key="18">
    <source>
        <dbReference type="ARBA" id="ARBA00040902"/>
    </source>
</evidence>
<evidence type="ECO:0000256" key="1">
    <source>
        <dbReference type="ARBA" id="ARBA00001974"/>
    </source>
</evidence>
<comment type="catalytic activity">
    <reaction evidence="24">
        <text>tetradecanoyl-CoA + oxidized [electron-transfer flavoprotein] + H(+) = (2E)-tetradecenoyl-CoA + reduced [electron-transfer flavoprotein]</text>
        <dbReference type="Rhea" id="RHEA:47316"/>
        <dbReference type="Rhea" id="RHEA-COMP:10685"/>
        <dbReference type="Rhea" id="RHEA-COMP:10686"/>
        <dbReference type="ChEBI" id="CHEBI:15378"/>
        <dbReference type="ChEBI" id="CHEBI:57385"/>
        <dbReference type="ChEBI" id="CHEBI:57692"/>
        <dbReference type="ChEBI" id="CHEBI:58307"/>
        <dbReference type="ChEBI" id="CHEBI:61405"/>
    </reaction>
    <physiologicalReaction direction="left-to-right" evidence="24">
        <dbReference type="Rhea" id="RHEA:47317"/>
    </physiologicalReaction>
</comment>